<evidence type="ECO:0000256" key="1">
    <source>
        <dbReference type="SAM" id="Coils"/>
    </source>
</evidence>
<evidence type="ECO:0000313" key="3">
    <source>
        <dbReference type="Proteomes" id="UP000255335"/>
    </source>
</evidence>
<feature type="coiled-coil region" evidence="1">
    <location>
        <begin position="275"/>
        <end position="303"/>
    </location>
</feature>
<keyword evidence="1" id="KW-0175">Coiled coil</keyword>
<dbReference type="RefSeq" id="WP_115026224.1">
    <property type="nucleotide sequence ID" value="NZ_UGHZ01000001.1"/>
</dbReference>
<sequence>MKIKSVKQMGAIALLGVVFALGGCANKDERLRIDKEECQNRNNLFNTFITAFHNRCLDVAGGYREQQGSVSIGFDVNNKEQHLNLNTPYKNEKLNKELSEKYLQMGIEQLREELSKLQTASRAGKGCRMIQDGGALNTLRDELHKVQLRCVADSNAILNNEPKGLLLDTPNVRAKLYQYADFTPKQIEDALRKDYPLRAEIITKVCKAYGDYFFVDKEWRGTPENLEFFKRFCNEAQEIYAKGGSYNGVQVFAPNPNHQNVKLAQNAFNAVHNAIKQDELEEKKAEERQRQAEEAKERKYRESIMAPIARDCQGKFKNKEICHIFKHKLLEFHFAREGSQYEADEIFRDLKDYVTKLSPKKLKAMEQELSSKKNLTYKGESYCRWSEPFVWWGLKYQNETDWSLKKSWARVCNFHQDVVLESPFYE</sequence>
<name>A0A377JP32_9HELI</name>
<organism evidence="2 3">
    <name type="scientific">Helicobacter cinaedi</name>
    <dbReference type="NCBI Taxonomy" id="213"/>
    <lineage>
        <taxon>Bacteria</taxon>
        <taxon>Pseudomonadati</taxon>
        <taxon>Campylobacterota</taxon>
        <taxon>Epsilonproteobacteria</taxon>
        <taxon>Campylobacterales</taxon>
        <taxon>Helicobacteraceae</taxon>
        <taxon>Helicobacter</taxon>
    </lineage>
</organism>
<gene>
    <name evidence="2" type="ORF">NCTC12221_00985</name>
</gene>
<dbReference type="Proteomes" id="UP000255335">
    <property type="component" value="Unassembled WGS sequence"/>
</dbReference>
<evidence type="ECO:0008006" key="4">
    <source>
        <dbReference type="Google" id="ProtNLM"/>
    </source>
</evidence>
<dbReference type="AlphaFoldDB" id="A0A377JP32"/>
<dbReference type="PROSITE" id="PS51257">
    <property type="entry name" value="PROKAR_LIPOPROTEIN"/>
    <property type="match status" value="1"/>
</dbReference>
<dbReference type="EMBL" id="UGHZ01000001">
    <property type="protein sequence ID" value="STP09540.1"/>
    <property type="molecule type" value="Genomic_DNA"/>
</dbReference>
<proteinExistence type="predicted"/>
<protein>
    <recommendedName>
        <fullName evidence="4">Lipoprotein</fullName>
    </recommendedName>
</protein>
<reference evidence="2 3" key="1">
    <citation type="submission" date="2018-06" db="EMBL/GenBank/DDBJ databases">
        <authorList>
            <consortium name="Pathogen Informatics"/>
            <person name="Doyle S."/>
        </authorList>
    </citation>
    <scope>NUCLEOTIDE SEQUENCE [LARGE SCALE GENOMIC DNA]</scope>
    <source>
        <strain evidence="2 3">NCTC12221</strain>
    </source>
</reference>
<accession>A0A377JP32</accession>
<evidence type="ECO:0000313" key="2">
    <source>
        <dbReference type="EMBL" id="STP09540.1"/>
    </source>
</evidence>